<keyword evidence="3" id="KW-0813">Transport</keyword>
<evidence type="ECO:0000256" key="9">
    <source>
        <dbReference type="ARBA" id="ARBA00023157"/>
    </source>
</evidence>
<evidence type="ECO:0000256" key="3">
    <source>
        <dbReference type="ARBA" id="ARBA00022448"/>
    </source>
</evidence>
<gene>
    <name evidence="13" type="ORF">GGQ99_005144</name>
</gene>
<comment type="caution">
    <text evidence="13">The sequence shown here is derived from an EMBL/GenBank/DDBJ whole genome shotgun (WGS) entry which is preliminary data.</text>
</comment>
<evidence type="ECO:0000256" key="8">
    <source>
        <dbReference type="ARBA" id="ARBA00023136"/>
    </source>
</evidence>
<comment type="subcellular location">
    <subcellularLocation>
        <location evidence="1">Membrane</location>
        <topology evidence="1">Multi-pass membrane protein</topology>
    </subcellularLocation>
</comment>
<evidence type="ECO:0000256" key="6">
    <source>
        <dbReference type="ARBA" id="ARBA00022989"/>
    </source>
</evidence>
<dbReference type="InterPro" id="IPR003752">
    <property type="entry name" value="DiS_bond_form_DsbB/BdbC"/>
</dbReference>
<evidence type="ECO:0000256" key="7">
    <source>
        <dbReference type="ARBA" id="ARBA00023002"/>
    </source>
</evidence>
<dbReference type="InterPro" id="IPR023380">
    <property type="entry name" value="DsbB-like_sf"/>
</dbReference>
<keyword evidence="7" id="KW-0560">Oxidoreductase</keyword>
<keyword evidence="8 12" id="KW-0472">Membrane</keyword>
<organism evidence="13 14">
    <name type="scientific">Aminobacter niigataensis</name>
    <dbReference type="NCBI Taxonomy" id="83265"/>
    <lineage>
        <taxon>Bacteria</taxon>
        <taxon>Pseudomonadati</taxon>
        <taxon>Pseudomonadota</taxon>
        <taxon>Alphaproteobacteria</taxon>
        <taxon>Hyphomicrobiales</taxon>
        <taxon>Phyllobacteriaceae</taxon>
        <taxon>Aminobacter</taxon>
    </lineage>
</organism>
<evidence type="ECO:0000313" key="14">
    <source>
        <dbReference type="Proteomes" id="UP000539538"/>
    </source>
</evidence>
<dbReference type="InterPro" id="IPR012187">
    <property type="entry name" value="Disulphide_bond_form_BdbC"/>
</dbReference>
<keyword evidence="6 12" id="KW-1133">Transmembrane helix</keyword>
<reference evidence="13 14" key="1">
    <citation type="submission" date="2020-08" db="EMBL/GenBank/DDBJ databases">
        <title>Genomic Encyclopedia of Type Strains, Phase IV (KMG-IV): sequencing the most valuable type-strain genomes for metagenomic binning, comparative biology and taxonomic classification.</title>
        <authorList>
            <person name="Goeker M."/>
        </authorList>
    </citation>
    <scope>NUCLEOTIDE SEQUENCE [LARGE SCALE GENOMIC DNA]</scope>
    <source>
        <strain evidence="13 14">DSM 7050</strain>
    </source>
</reference>
<evidence type="ECO:0000256" key="2">
    <source>
        <dbReference type="ARBA" id="ARBA00007602"/>
    </source>
</evidence>
<feature type="transmembrane region" description="Helical" evidence="12">
    <location>
        <begin position="84"/>
        <end position="107"/>
    </location>
</feature>
<feature type="transmembrane region" description="Helical" evidence="12">
    <location>
        <begin position="21"/>
        <end position="45"/>
    </location>
</feature>
<feature type="transmembrane region" description="Helical" evidence="12">
    <location>
        <begin position="127"/>
        <end position="151"/>
    </location>
</feature>
<keyword evidence="4 12" id="KW-0812">Transmembrane</keyword>
<evidence type="ECO:0000256" key="11">
    <source>
        <dbReference type="ARBA" id="ARBA00023284"/>
    </source>
</evidence>
<keyword evidence="5" id="KW-0249">Electron transport</keyword>
<keyword evidence="9" id="KW-1015">Disulfide bond</keyword>
<dbReference type="Pfam" id="PF02600">
    <property type="entry name" value="DsbB"/>
    <property type="match status" value="1"/>
</dbReference>
<evidence type="ECO:0000313" key="13">
    <source>
        <dbReference type="EMBL" id="MBB4653354.1"/>
    </source>
</evidence>
<accession>A0ABR6LAU5</accession>
<evidence type="ECO:0000256" key="12">
    <source>
        <dbReference type="SAM" id="Phobius"/>
    </source>
</evidence>
<dbReference type="HAMAP" id="MF_00287">
    <property type="entry name" value="BdbC"/>
    <property type="match status" value="1"/>
</dbReference>
<proteinExistence type="inferred from homology"/>
<feature type="transmembrane region" description="Helical" evidence="12">
    <location>
        <begin position="57"/>
        <end position="77"/>
    </location>
</feature>
<keyword evidence="14" id="KW-1185">Reference proteome</keyword>
<name>A0ABR6LAU5_9HYPH</name>
<sequence>MVIGNNQKTSPEAANSDLPDLRAWGLLLAAWLVAISATLGALFIGEIMGQAPCVLCWFQRAFMFPLAVILTISCFVSDSSVWRYALPLAIIGWLVALYHGLLYGGVIPESIEPCGTGPSCSGSDMSILGWIPIPALSLAAFTAIIILLILVRKRSIA</sequence>
<comment type="similarity">
    <text evidence="2">Belongs to the DsbB family. BdbC subfamily.</text>
</comment>
<dbReference type="RefSeq" id="WP_183264680.1">
    <property type="nucleotide sequence ID" value="NZ_JACHOT010000012.1"/>
</dbReference>
<evidence type="ECO:0000256" key="4">
    <source>
        <dbReference type="ARBA" id="ARBA00022692"/>
    </source>
</evidence>
<evidence type="ECO:0000256" key="5">
    <source>
        <dbReference type="ARBA" id="ARBA00022982"/>
    </source>
</evidence>
<dbReference type="PIRSF" id="PIRSF036659">
    <property type="entry name" value="BdbC"/>
    <property type="match status" value="1"/>
</dbReference>
<keyword evidence="10" id="KW-0143">Chaperone</keyword>
<keyword evidence="11" id="KW-0676">Redox-active center</keyword>
<evidence type="ECO:0000256" key="10">
    <source>
        <dbReference type="ARBA" id="ARBA00023186"/>
    </source>
</evidence>
<dbReference type="SUPFAM" id="SSF158442">
    <property type="entry name" value="DsbB-like"/>
    <property type="match status" value="1"/>
</dbReference>
<evidence type="ECO:0000256" key="1">
    <source>
        <dbReference type="ARBA" id="ARBA00004141"/>
    </source>
</evidence>
<dbReference type="EMBL" id="JACHOT010000012">
    <property type="protein sequence ID" value="MBB4653354.1"/>
    <property type="molecule type" value="Genomic_DNA"/>
</dbReference>
<protein>
    <submittedName>
        <fullName evidence="13">Disulfide bond formation protein DsbB</fullName>
    </submittedName>
</protein>
<dbReference type="Gene3D" id="1.20.1550.10">
    <property type="entry name" value="DsbB-like"/>
    <property type="match status" value="1"/>
</dbReference>
<dbReference type="PANTHER" id="PTHR43469:SF1">
    <property type="entry name" value="SPBETA PROPHAGE-DERIVED DISULFIDE BOND FORMATION PROTEIN B"/>
    <property type="match status" value="1"/>
</dbReference>
<dbReference type="PANTHER" id="PTHR43469">
    <property type="entry name" value="DISULFIDE FORMATION PROTEIN-RELATED"/>
    <property type="match status" value="1"/>
</dbReference>
<dbReference type="Proteomes" id="UP000539538">
    <property type="component" value="Unassembled WGS sequence"/>
</dbReference>